<evidence type="ECO:0000313" key="2">
    <source>
        <dbReference type="Proteomes" id="UP000473470"/>
    </source>
</evidence>
<comment type="caution">
    <text evidence="1">The sequence shown here is derived from an EMBL/GenBank/DDBJ whole genome shotgun (WGS) entry which is preliminary data.</text>
</comment>
<reference evidence="1 2" key="1">
    <citation type="submission" date="2019-09" db="EMBL/GenBank/DDBJ databases">
        <title>Draft genome sequences of 48 bacterial type strains from the CCUG.</title>
        <authorList>
            <person name="Tunovic T."/>
            <person name="Pineiro-Iglesias B."/>
            <person name="Unosson C."/>
            <person name="Inganas E."/>
            <person name="Ohlen M."/>
            <person name="Cardew S."/>
            <person name="Jensie-Markopoulos S."/>
            <person name="Salva-Serra F."/>
            <person name="Jaen-Luchoro D."/>
            <person name="Karlsson R."/>
            <person name="Svensson-Stadler L."/>
            <person name="Chun J."/>
            <person name="Moore E."/>
        </authorList>
    </citation>
    <scope>NUCLEOTIDE SEQUENCE [LARGE SCALE GENOMIC DNA]</scope>
    <source>
        <strain evidence="1 2">CCUG 65686</strain>
    </source>
</reference>
<dbReference type="AlphaFoldDB" id="A0A6L3N150"/>
<protein>
    <recommendedName>
        <fullName evidence="3">Fis family transcriptional regulator</fullName>
    </recommendedName>
</protein>
<gene>
    <name evidence="1" type="ORF">F7R25_08720</name>
</gene>
<accession>A0A6L3N150</accession>
<dbReference type="RefSeq" id="WP_124482949.1">
    <property type="nucleotide sequence ID" value="NZ_CABVPM010000022.1"/>
</dbReference>
<name>A0A6L3N150_9BURK</name>
<evidence type="ECO:0000313" key="1">
    <source>
        <dbReference type="EMBL" id="KAB0639329.1"/>
    </source>
</evidence>
<dbReference type="Proteomes" id="UP000473470">
    <property type="component" value="Unassembled WGS sequence"/>
</dbReference>
<sequence length="141" mass="15662">MLLQLPAGYIRQLSLANHLALVGCCSEASLRHSLNELIRVVYLSYFLWEAGYAHAPAALFLDAERALDDAVLRAMETGVWRLVNDEADILKQIVAVHDDQLARVTGRAYVEARRRLEMLLSASPTASPIRKRWAECAGASD</sequence>
<organism evidence="1 2">
    <name type="scientific">Burkholderia stagnalis</name>
    <dbReference type="NCBI Taxonomy" id="1503054"/>
    <lineage>
        <taxon>Bacteria</taxon>
        <taxon>Pseudomonadati</taxon>
        <taxon>Pseudomonadota</taxon>
        <taxon>Betaproteobacteria</taxon>
        <taxon>Burkholderiales</taxon>
        <taxon>Burkholderiaceae</taxon>
        <taxon>Burkholderia</taxon>
        <taxon>Burkholderia cepacia complex</taxon>
    </lineage>
</organism>
<evidence type="ECO:0008006" key="3">
    <source>
        <dbReference type="Google" id="ProtNLM"/>
    </source>
</evidence>
<dbReference type="EMBL" id="VZOK01000010">
    <property type="protein sequence ID" value="KAB0639329.1"/>
    <property type="molecule type" value="Genomic_DNA"/>
</dbReference>
<proteinExistence type="predicted"/>